<keyword evidence="1" id="KW-0472">Membrane</keyword>
<dbReference type="OrthoDB" id="436050at2759"/>
<keyword evidence="1" id="KW-1133">Transmembrane helix</keyword>
<accession>A0A1Q9C6I2</accession>
<dbReference type="EMBL" id="LSRX01001602">
    <property type="protein sequence ID" value="OLP78497.1"/>
    <property type="molecule type" value="Genomic_DNA"/>
</dbReference>
<keyword evidence="3" id="KW-1185">Reference proteome</keyword>
<keyword evidence="1" id="KW-0812">Transmembrane</keyword>
<organism evidence="2 3">
    <name type="scientific">Symbiodinium microadriaticum</name>
    <name type="common">Dinoflagellate</name>
    <name type="synonym">Zooxanthella microadriatica</name>
    <dbReference type="NCBI Taxonomy" id="2951"/>
    <lineage>
        <taxon>Eukaryota</taxon>
        <taxon>Sar</taxon>
        <taxon>Alveolata</taxon>
        <taxon>Dinophyceae</taxon>
        <taxon>Suessiales</taxon>
        <taxon>Symbiodiniaceae</taxon>
        <taxon>Symbiodinium</taxon>
    </lineage>
</organism>
<comment type="caution">
    <text evidence="2">The sequence shown here is derived from an EMBL/GenBank/DDBJ whole genome shotgun (WGS) entry which is preliminary data.</text>
</comment>
<dbReference type="AlphaFoldDB" id="A0A1Q9C6I2"/>
<evidence type="ECO:0000313" key="3">
    <source>
        <dbReference type="Proteomes" id="UP000186817"/>
    </source>
</evidence>
<name>A0A1Q9C6I2_SYMMI</name>
<protein>
    <submittedName>
        <fullName evidence="2">Uncharacterized protein</fullName>
    </submittedName>
</protein>
<evidence type="ECO:0000313" key="2">
    <source>
        <dbReference type="EMBL" id="OLP78497.1"/>
    </source>
</evidence>
<evidence type="ECO:0000256" key="1">
    <source>
        <dbReference type="SAM" id="Phobius"/>
    </source>
</evidence>
<feature type="transmembrane region" description="Helical" evidence="1">
    <location>
        <begin position="92"/>
        <end position="115"/>
    </location>
</feature>
<sequence>MSGGASPVLAFVRGLALTDAEAVRKLEVDGAPLSLLSFSVCACRQCPELERYASHETCSVPDLGYADDLGLLGEWFLEEFDDVFTRVMDEPFWMAVIVAKGIVSVSAMFMMTIIFETTSGQWKPLHTAHLASTSAFRFGSYSAGKGLVYFVGGGLKDRVARRWAEWRRTTVLEPSQRPVTKPKPWKLQVYDYDILSEWLVGAVANGPTAAGAEAIAEAERPHPLEGKAWPIIVTFRGSEESHQVKDV</sequence>
<gene>
    <name evidence="2" type="ORF">AK812_SmicGene41312</name>
</gene>
<proteinExistence type="predicted"/>
<dbReference type="Proteomes" id="UP000186817">
    <property type="component" value="Unassembled WGS sequence"/>
</dbReference>
<reference evidence="2 3" key="1">
    <citation type="submission" date="2016-02" db="EMBL/GenBank/DDBJ databases">
        <title>Genome analysis of coral dinoflagellate symbionts highlights evolutionary adaptations to a symbiotic lifestyle.</title>
        <authorList>
            <person name="Aranda M."/>
            <person name="Li Y."/>
            <person name="Liew Y.J."/>
            <person name="Baumgarten S."/>
            <person name="Simakov O."/>
            <person name="Wilson M."/>
            <person name="Piel J."/>
            <person name="Ashoor H."/>
            <person name="Bougouffa S."/>
            <person name="Bajic V.B."/>
            <person name="Ryu T."/>
            <person name="Ravasi T."/>
            <person name="Bayer T."/>
            <person name="Micklem G."/>
            <person name="Kim H."/>
            <person name="Bhak J."/>
            <person name="Lajeunesse T.C."/>
            <person name="Voolstra C.R."/>
        </authorList>
    </citation>
    <scope>NUCLEOTIDE SEQUENCE [LARGE SCALE GENOMIC DNA]</scope>
    <source>
        <strain evidence="2 3">CCMP2467</strain>
    </source>
</reference>